<dbReference type="InterPro" id="IPR001387">
    <property type="entry name" value="Cro/C1-type_HTH"/>
</dbReference>
<dbReference type="InterPro" id="IPR010982">
    <property type="entry name" value="Lambda_DNA-bd_dom_sf"/>
</dbReference>
<dbReference type="PROSITE" id="PS50943">
    <property type="entry name" value="HTH_CROC1"/>
    <property type="match status" value="1"/>
</dbReference>
<evidence type="ECO:0000259" key="1">
    <source>
        <dbReference type="PROSITE" id="PS50943"/>
    </source>
</evidence>
<comment type="caution">
    <text evidence="2">The sequence shown here is derived from an EMBL/GenBank/DDBJ whole genome shotgun (WGS) entry which is preliminary data.</text>
</comment>
<keyword evidence="3" id="KW-1185">Reference proteome</keyword>
<evidence type="ECO:0000313" key="2">
    <source>
        <dbReference type="EMBL" id="NJP89403.1"/>
    </source>
</evidence>
<dbReference type="CDD" id="cd00093">
    <property type="entry name" value="HTH_XRE"/>
    <property type="match status" value="1"/>
</dbReference>
<dbReference type="RefSeq" id="WP_168008315.1">
    <property type="nucleotide sequence ID" value="NZ_JAATEP010000004.1"/>
</dbReference>
<sequence>MTDQGPQRPPATLAEKLEYLFQHFHPRDRGPYSNDEVAAGIRKQGGPTISGTYIWYLRKGERDNPTIKHIEALAKFFEVPPRYFLEDDPAITEQLMLLNAMRDADVKAMAMRAVGLSAESLASIREVVDRMRELEDLRQGDAGQDTASGP</sequence>
<evidence type="ECO:0000313" key="3">
    <source>
        <dbReference type="Proteomes" id="UP000696294"/>
    </source>
</evidence>
<dbReference type="Gene3D" id="1.10.260.40">
    <property type="entry name" value="lambda repressor-like DNA-binding domains"/>
    <property type="match status" value="1"/>
</dbReference>
<protein>
    <submittedName>
        <fullName evidence="2">XRE family transcriptional regulator</fullName>
    </submittedName>
</protein>
<proteinExistence type="predicted"/>
<reference evidence="2 3" key="1">
    <citation type="submission" date="2020-03" db="EMBL/GenBank/DDBJ databases">
        <title>WGS of actinomycetes isolated from Thailand.</title>
        <authorList>
            <person name="Thawai C."/>
        </authorList>
    </citation>
    <scope>NUCLEOTIDE SEQUENCE [LARGE SCALE GENOMIC DNA]</scope>
    <source>
        <strain evidence="2 3">FMUSA5-5</strain>
    </source>
</reference>
<name>A0ABX1B2H4_9ACTN</name>
<feature type="domain" description="HTH cro/C1-type" evidence="1">
    <location>
        <begin position="49"/>
        <end position="84"/>
    </location>
</feature>
<gene>
    <name evidence="2" type="ORF">HCN51_08070</name>
</gene>
<organism evidence="2 3">
    <name type="scientific">Nonomuraea composti</name>
    <dbReference type="NCBI Taxonomy" id="2720023"/>
    <lineage>
        <taxon>Bacteria</taxon>
        <taxon>Bacillati</taxon>
        <taxon>Actinomycetota</taxon>
        <taxon>Actinomycetes</taxon>
        <taxon>Streptosporangiales</taxon>
        <taxon>Streptosporangiaceae</taxon>
        <taxon>Nonomuraea</taxon>
    </lineage>
</organism>
<dbReference type="EMBL" id="JAATEP010000004">
    <property type="protein sequence ID" value="NJP89403.1"/>
    <property type="molecule type" value="Genomic_DNA"/>
</dbReference>
<accession>A0ABX1B2H4</accession>
<dbReference type="Proteomes" id="UP000696294">
    <property type="component" value="Unassembled WGS sequence"/>
</dbReference>